<organism evidence="1 2">
    <name type="scientific">Alicyclobacillus ferrooxydans</name>
    <dbReference type="NCBI Taxonomy" id="471514"/>
    <lineage>
        <taxon>Bacteria</taxon>
        <taxon>Bacillati</taxon>
        <taxon>Bacillota</taxon>
        <taxon>Bacilli</taxon>
        <taxon>Bacillales</taxon>
        <taxon>Alicyclobacillaceae</taxon>
        <taxon>Alicyclobacillus</taxon>
    </lineage>
</organism>
<name>A0A0P9C7G9_9BACL</name>
<comment type="caution">
    <text evidence="1">The sequence shown here is derived from an EMBL/GenBank/DDBJ whole genome shotgun (WGS) entry which is preliminary data.</text>
</comment>
<dbReference type="PATRIC" id="fig|471514.4.peg.1814"/>
<keyword evidence="2" id="KW-1185">Reference proteome</keyword>
<dbReference type="AlphaFoldDB" id="A0A0P9C7G9"/>
<gene>
    <name evidence="1" type="ORF">AN477_21535</name>
</gene>
<evidence type="ECO:0000313" key="1">
    <source>
        <dbReference type="EMBL" id="KPV40870.1"/>
    </source>
</evidence>
<dbReference type="Proteomes" id="UP000050482">
    <property type="component" value="Unassembled WGS sequence"/>
</dbReference>
<dbReference type="EMBL" id="LJCO01000096">
    <property type="protein sequence ID" value="KPV40870.1"/>
    <property type="molecule type" value="Genomic_DNA"/>
</dbReference>
<accession>A0A0P9C7G9</accession>
<proteinExistence type="predicted"/>
<reference evidence="1 2" key="1">
    <citation type="submission" date="2015-09" db="EMBL/GenBank/DDBJ databases">
        <title>Draft genome sequence of Alicyclobacillus ferrooxydans DSM 22381.</title>
        <authorList>
            <person name="Hemp J."/>
        </authorList>
    </citation>
    <scope>NUCLEOTIDE SEQUENCE [LARGE SCALE GENOMIC DNA]</scope>
    <source>
        <strain evidence="1 2">TC-34</strain>
    </source>
</reference>
<sequence length="109" mass="13089">MNKQIMANHLGFYTWEQLIGASDLVSNDEARTWYVTATRTWYKWILWNTDGDVYFNNSTKEEALSTLKYIYEKNAIHNFVWHDGYDFSQFEPHMYGILDDSITWLELEM</sequence>
<evidence type="ECO:0000313" key="2">
    <source>
        <dbReference type="Proteomes" id="UP000050482"/>
    </source>
</evidence>
<dbReference type="RefSeq" id="WP_054971238.1">
    <property type="nucleotide sequence ID" value="NZ_LJCO01000096.1"/>
</dbReference>
<protein>
    <submittedName>
        <fullName evidence="1">Uncharacterized protein</fullName>
    </submittedName>
</protein>